<dbReference type="STRING" id="29170.A0A368H8Z1"/>
<comment type="caution">
    <text evidence="6">The sequence shown here is derived from an EMBL/GenBank/DDBJ whole genome shotgun (WGS) entry which is preliminary data.</text>
</comment>
<keyword evidence="4 5" id="KW-0472">Membrane</keyword>
<dbReference type="AlphaFoldDB" id="A0A368H8Z1"/>
<gene>
    <name evidence="6" type="ORF">ANCCAN_02095</name>
</gene>
<evidence type="ECO:0000256" key="4">
    <source>
        <dbReference type="ARBA" id="ARBA00023136"/>
    </source>
</evidence>
<dbReference type="GO" id="GO:0042626">
    <property type="term" value="F:ATPase-coupled transmembrane transporter activity"/>
    <property type="evidence" value="ECO:0007669"/>
    <property type="project" value="TreeGrafter"/>
</dbReference>
<dbReference type="GO" id="GO:0005886">
    <property type="term" value="C:plasma membrane"/>
    <property type="evidence" value="ECO:0007669"/>
    <property type="project" value="TreeGrafter"/>
</dbReference>
<keyword evidence="2 5" id="KW-0812">Transmembrane</keyword>
<protein>
    <recommendedName>
        <fullName evidence="8">ABC transmembrane type-1 domain-containing protein</fullName>
    </recommendedName>
</protein>
<comment type="subcellular location">
    <subcellularLocation>
        <location evidence="1">Membrane</location>
        <topology evidence="1">Multi-pass membrane protein</topology>
    </subcellularLocation>
</comment>
<dbReference type="SUPFAM" id="SSF90123">
    <property type="entry name" value="ABC transporter transmembrane region"/>
    <property type="match status" value="1"/>
</dbReference>
<feature type="transmembrane region" description="Helical" evidence="5">
    <location>
        <begin position="100"/>
        <end position="118"/>
    </location>
</feature>
<evidence type="ECO:0000313" key="7">
    <source>
        <dbReference type="Proteomes" id="UP000252519"/>
    </source>
</evidence>
<evidence type="ECO:0000256" key="1">
    <source>
        <dbReference type="ARBA" id="ARBA00004141"/>
    </source>
</evidence>
<proteinExistence type="predicted"/>
<dbReference type="PANTHER" id="PTHR24222:SF76">
    <property type="entry name" value="MYCOBACTIN IMPORT ATP-BINDING_PERMEASE PROTEIN IRTB"/>
    <property type="match status" value="1"/>
</dbReference>
<sequence length="148" mass="16522">MRSFLRRRRGDGSADEKLLHSAKRKEEVPKATIIQLFRYASAFDKVLLLIGSLVAIGTGIGLPMMSIIMGDISQNFMDVNGNSTTVHQFEHDVIQNCLKYVYLGCGIFAAATIQVVFIPERAILCRIILRRVLSRFVLCHLPSEGVGR</sequence>
<feature type="transmembrane region" description="Helical" evidence="5">
    <location>
        <begin position="46"/>
        <end position="69"/>
    </location>
</feature>
<dbReference type="PANTHER" id="PTHR24222">
    <property type="entry name" value="ABC TRANSPORTER B FAMILY"/>
    <property type="match status" value="1"/>
</dbReference>
<reference evidence="6 7" key="1">
    <citation type="submission" date="2014-10" db="EMBL/GenBank/DDBJ databases">
        <title>Draft genome of the hookworm Ancylostoma caninum.</title>
        <authorList>
            <person name="Mitreva M."/>
        </authorList>
    </citation>
    <scope>NUCLEOTIDE SEQUENCE [LARGE SCALE GENOMIC DNA]</scope>
    <source>
        <strain evidence="6 7">Baltimore</strain>
    </source>
</reference>
<dbReference type="InterPro" id="IPR036640">
    <property type="entry name" value="ABC1_TM_sf"/>
</dbReference>
<dbReference type="Gene3D" id="1.20.1560.10">
    <property type="entry name" value="ABC transporter type 1, transmembrane domain"/>
    <property type="match status" value="1"/>
</dbReference>
<name>A0A368H8Z1_ANCCA</name>
<dbReference type="OrthoDB" id="6500128at2759"/>
<dbReference type="GO" id="GO:0005524">
    <property type="term" value="F:ATP binding"/>
    <property type="evidence" value="ECO:0007669"/>
    <property type="project" value="InterPro"/>
</dbReference>
<dbReference type="EMBL" id="JOJR01000011">
    <property type="protein sequence ID" value="RCN51735.1"/>
    <property type="molecule type" value="Genomic_DNA"/>
</dbReference>
<dbReference type="Proteomes" id="UP000252519">
    <property type="component" value="Unassembled WGS sequence"/>
</dbReference>
<organism evidence="6 7">
    <name type="scientific">Ancylostoma caninum</name>
    <name type="common">Dog hookworm</name>
    <dbReference type="NCBI Taxonomy" id="29170"/>
    <lineage>
        <taxon>Eukaryota</taxon>
        <taxon>Metazoa</taxon>
        <taxon>Ecdysozoa</taxon>
        <taxon>Nematoda</taxon>
        <taxon>Chromadorea</taxon>
        <taxon>Rhabditida</taxon>
        <taxon>Rhabditina</taxon>
        <taxon>Rhabditomorpha</taxon>
        <taxon>Strongyloidea</taxon>
        <taxon>Ancylostomatidae</taxon>
        <taxon>Ancylostomatinae</taxon>
        <taxon>Ancylostoma</taxon>
    </lineage>
</organism>
<evidence type="ECO:0000256" key="2">
    <source>
        <dbReference type="ARBA" id="ARBA00022692"/>
    </source>
</evidence>
<keyword evidence="3 5" id="KW-1133">Transmembrane helix</keyword>
<evidence type="ECO:0000313" key="6">
    <source>
        <dbReference type="EMBL" id="RCN51735.1"/>
    </source>
</evidence>
<evidence type="ECO:0008006" key="8">
    <source>
        <dbReference type="Google" id="ProtNLM"/>
    </source>
</evidence>
<keyword evidence="7" id="KW-1185">Reference proteome</keyword>
<accession>A0A368H8Z1</accession>
<evidence type="ECO:0000256" key="3">
    <source>
        <dbReference type="ARBA" id="ARBA00022989"/>
    </source>
</evidence>
<dbReference type="InterPro" id="IPR039421">
    <property type="entry name" value="Type_1_exporter"/>
</dbReference>
<evidence type="ECO:0000256" key="5">
    <source>
        <dbReference type="SAM" id="Phobius"/>
    </source>
</evidence>